<dbReference type="EMBL" id="WIVE01000003">
    <property type="protein sequence ID" value="MQX35382.1"/>
    <property type="molecule type" value="Genomic_DNA"/>
</dbReference>
<dbReference type="Proteomes" id="UP000434582">
    <property type="component" value="Unassembled WGS sequence"/>
</dbReference>
<gene>
    <name evidence="3" type="ORF">GHC57_02505</name>
</gene>
<dbReference type="SUPFAM" id="SSF52540">
    <property type="entry name" value="P-loop containing nucleoside triphosphate hydrolases"/>
    <property type="match status" value="1"/>
</dbReference>
<keyword evidence="2" id="KW-1133">Transmembrane helix</keyword>
<evidence type="ECO:0000313" key="4">
    <source>
        <dbReference type="Proteomes" id="UP000434582"/>
    </source>
</evidence>
<name>A0A7X1ZBP1_9PROT</name>
<dbReference type="PANTHER" id="PTHR36451:SF1">
    <property type="entry name" value="OMEGA-HYDROXY-BETA-DIHYDROMENAQUINONE-9 SULFOTRANSFERASE STF3"/>
    <property type="match status" value="1"/>
</dbReference>
<feature type="transmembrane region" description="Helical" evidence="2">
    <location>
        <begin position="75"/>
        <end position="98"/>
    </location>
</feature>
<dbReference type="InterPro" id="IPR052736">
    <property type="entry name" value="Stf3_sulfotransferase"/>
</dbReference>
<keyword evidence="2" id="KW-0472">Membrane</keyword>
<dbReference type="PANTHER" id="PTHR36451">
    <property type="entry name" value="PAPS-DEPENDENT SULFOTRANSFERASE STF3"/>
    <property type="match status" value="1"/>
</dbReference>
<reference evidence="3 4" key="1">
    <citation type="submission" date="2019-10" db="EMBL/GenBank/DDBJ databases">
        <title>Draft whole-genome sequence of the purple nonsulfur photosynthetic bacterium Roseospira navarrensis DSM 15114.</title>
        <authorList>
            <person name="Kyndt J.A."/>
            <person name="Meyer T.E."/>
        </authorList>
    </citation>
    <scope>NUCLEOTIDE SEQUENCE [LARGE SCALE GENOMIC DNA]</scope>
    <source>
        <strain evidence="3 4">DSM 15114</strain>
    </source>
</reference>
<evidence type="ECO:0000256" key="1">
    <source>
        <dbReference type="SAM" id="MobiDB-lite"/>
    </source>
</evidence>
<accession>A0A7X1ZBP1</accession>
<dbReference type="Gene3D" id="3.40.50.300">
    <property type="entry name" value="P-loop containing nucleotide triphosphate hydrolases"/>
    <property type="match status" value="1"/>
</dbReference>
<organism evidence="3 4">
    <name type="scientific">Roseospira navarrensis</name>
    <dbReference type="NCBI Taxonomy" id="140058"/>
    <lineage>
        <taxon>Bacteria</taxon>
        <taxon>Pseudomonadati</taxon>
        <taxon>Pseudomonadota</taxon>
        <taxon>Alphaproteobacteria</taxon>
        <taxon>Rhodospirillales</taxon>
        <taxon>Rhodospirillaceae</taxon>
        <taxon>Roseospira</taxon>
    </lineage>
</organism>
<proteinExistence type="predicted"/>
<keyword evidence="4" id="KW-1185">Reference proteome</keyword>
<keyword evidence="3" id="KW-0808">Transferase</keyword>
<dbReference type="GO" id="GO:0016740">
    <property type="term" value="F:transferase activity"/>
    <property type="evidence" value="ECO:0007669"/>
    <property type="project" value="UniProtKB-KW"/>
</dbReference>
<dbReference type="Pfam" id="PF13469">
    <property type="entry name" value="Sulfotransfer_3"/>
    <property type="match status" value="1"/>
</dbReference>
<dbReference type="OrthoDB" id="9777890at2"/>
<keyword evidence="2" id="KW-0812">Transmembrane</keyword>
<dbReference type="InterPro" id="IPR027417">
    <property type="entry name" value="P-loop_NTPase"/>
</dbReference>
<evidence type="ECO:0000256" key="2">
    <source>
        <dbReference type="SAM" id="Phobius"/>
    </source>
</evidence>
<comment type="caution">
    <text evidence="3">The sequence shown here is derived from an EMBL/GenBank/DDBJ whole genome shotgun (WGS) entry which is preliminary data.</text>
</comment>
<feature type="region of interest" description="Disordered" evidence="1">
    <location>
        <begin position="1"/>
        <end position="35"/>
    </location>
</feature>
<dbReference type="AlphaFoldDB" id="A0A7X1ZBP1"/>
<sequence>MRGSGRLTGPTGGVGGRRRGRSGPGSTPVTTHHREPVEEPEVIALLWDSLTRYGSLIGAAWRPPPGRRAPSVRRVAVLLALLPLFTAVQAVHGLCLALDHLLFPRFRRVPVRAPVFILGVPRSGTTLAHRTLARDPALTTFSTWECLLAPSILQRRIVRGLAAADRRIGRPLGRLLGVVERRLFGALDAVHATALDAPEEDYLALLPVMACFILVVPVPGAEPIWQLATADRDMPPARRRRLMAAYRALLQRHLYVHGLDRRLLSKNAAFAGLAGALRETFPDARFIRCHRAPEQVVPSQLSSIQGGVRLFDSDPDGRVFPARMTDVLAFYYANLDRVLPAPGGPDHVVLDMRALKTDLQGSVETAYRTLGLPLAPEFARGLEAAAREARAYRSGHRYDARDFGLDAKTVAAVADGYGSA</sequence>
<protein>
    <submittedName>
        <fullName evidence="3">Sulfotransferase</fullName>
    </submittedName>
</protein>
<evidence type="ECO:0000313" key="3">
    <source>
        <dbReference type="EMBL" id="MQX35382.1"/>
    </source>
</evidence>